<proteinExistence type="predicted"/>
<accession>A0AAJ1W3V0</accession>
<reference evidence="1" key="1">
    <citation type="submission" date="2023-06" db="EMBL/GenBank/DDBJ databases">
        <title>Identification of two novel mycobacterium reveal diversities and complexities of Mycobacterium gordonae clade.</title>
        <authorList>
            <person name="Matsumoto Y."/>
            <person name="Nakamura S."/>
            <person name="Motooka D."/>
            <person name="Fukushima K."/>
        </authorList>
    </citation>
    <scope>NUCLEOTIDE SEQUENCE</scope>
    <source>
        <strain evidence="1">TY812</strain>
    </source>
</reference>
<name>A0AAJ1W3V0_9MYCO</name>
<dbReference type="Proteomes" id="UP001229081">
    <property type="component" value="Unassembled WGS sequence"/>
</dbReference>
<gene>
    <name evidence="1" type="ORF">QXL92_28650</name>
</gene>
<comment type="caution">
    <text evidence="1">The sequence shown here is derived from an EMBL/GenBank/DDBJ whole genome shotgun (WGS) entry which is preliminary data.</text>
</comment>
<dbReference type="EMBL" id="JAUFSA010000002">
    <property type="protein sequence ID" value="MDP7738710.1"/>
    <property type="molecule type" value="Genomic_DNA"/>
</dbReference>
<dbReference type="RefSeq" id="WP_306255717.1">
    <property type="nucleotide sequence ID" value="NZ_JAUFSA010000002.1"/>
</dbReference>
<evidence type="ECO:0000313" key="2">
    <source>
        <dbReference type="Proteomes" id="UP001229081"/>
    </source>
</evidence>
<evidence type="ECO:0000313" key="1">
    <source>
        <dbReference type="EMBL" id="MDP7738710.1"/>
    </source>
</evidence>
<dbReference type="AlphaFoldDB" id="A0AAJ1W3V0"/>
<sequence length="40" mass="4236">MTRCIQRVPDDEQLGDVAVIDGADSAFKVDITDGTVGDVL</sequence>
<organism evidence="1 2">
    <name type="scientific">Mycobacterium paragordonae</name>
    <dbReference type="NCBI Taxonomy" id="1389713"/>
    <lineage>
        <taxon>Bacteria</taxon>
        <taxon>Bacillati</taxon>
        <taxon>Actinomycetota</taxon>
        <taxon>Actinomycetes</taxon>
        <taxon>Mycobacteriales</taxon>
        <taxon>Mycobacteriaceae</taxon>
        <taxon>Mycobacterium</taxon>
    </lineage>
</organism>
<protein>
    <submittedName>
        <fullName evidence="1">Uncharacterized protein</fullName>
    </submittedName>
</protein>